<gene>
    <name evidence="2" type="ORF">GUITHDRAFT_133484</name>
</gene>
<dbReference type="Proteomes" id="UP000011087">
    <property type="component" value="Unassembled WGS sequence"/>
</dbReference>
<feature type="region of interest" description="Disordered" evidence="1">
    <location>
        <begin position="43"/>
        <end position="66"/>
    </location>
</feature>
<dbReference type="GeneID" id="17309512"/>
<protein>
    <submittedName>
        <fullName evidence="2 3">Uncharacterized protein</fullName>
    </submittedName>
</protein>
<evidence type="ECO:0000313" key="3">
    <source>
        <dbReference type="EnsemblProtists" id="EKX53114"/>
    </source>
</evidence>
<dbReference type="RefSeq" id="XP_005840094.1">
    <property type="nucleotide sequence ID" value="XM_005840037.1"/>
</dbReference>
<keyword evidence="4" id="KW-1185">Reference proteome</keyword>
<dbReference type="AlphaFoldDB" id="L1JXP5"/>
<organism evidence="2">
    <name type="scientific">Guillardia theta (strain CCMP2712)</name>
    <name type="common">Cryptophyte</name>
    <dbReference type="NCBI Taxonomy" id="905079"/>
    <lineage>
        <taxon>Eukaryota</taxon>
        <taxon>Cryptophyceae</taxon>
        <taxon>Pyrenomonadales</taxon>
        <taxon>Geminigeraceae</taxon>
        <taxon>Guillardia</taxon>
    </lineage>
</organism>
<evidence type="ECO:0000256" key="1">
    <source>
        <dbReference type="SAM" id="MobiDB-lite"/>
    </source>
</evidence>
<proteinExistence type="predicted"/>
<dbReference type="KEGG" id="gtt:GUITHDRAFT_133484"/>
<dbReference type="HOGENOM" id="CLU_1931573_0_0_1"/>
<name>L1JXP5_GUITC</name>
<reference evidence="4" key="2">
    <citation type="submission" date="2012-11" db="EMBL/GenBank/DDBJ databases">
        <authorList>
            <person name="Kuo A."/>
            <person name="Curtis B.A."/>
            <person name="Tanifuji G."/>
            <person name="Burki F."/>
            <person name="Gruber A."/>
            <person name="Irimia M."/>
            <person name="Maruyama S."/>
            <person name="Arias M.C."/>
            <person name="Ball S.G."/>
            <person name="Gile G.H."/>
            <person name="Hirakawa Y."/>
            <person name="Hopkins J.F."/>
            <person name="Rensing S.A."/>
            <person name="Schmutz J."/>
            <person name="Symeonidi A."/>
            <person name="Elias M."/>
            <person name="Eveleigh R.J."/>
            <person name="Herman E.K."/>
            <person name="Klute M.J."/>
            <person name="Nakayama T."/>
            <person name="Obornik M."/>
            <person name="Reyes-Prieto A."/>
            <person name="Armbrust E.V."/>
            <person name="Aves S.J."/>
            <person name="Beiko R.G."/>
            <person name="Coutinho P."/>
            <person name="Dacks J.B."/>
            <person name="Durnford D.G."/>
            <person name="Fast N.M."/>
            <person name="Green B.R."/>
            <person name="Grisdale C."/>
            <person name="Hempe F."/>
            <person name="Henrissat B."/>
            <person name="Hoppner M.P."/>
            <person name="Ishida K.-I."/>
            <person name="Kim E."/>
            <person name="Koreny L."/>
            <person name="Kroth P.G."/>
            <person name="Liu Y."/>
            <person name="Malik S.-B."/>
            <person name="Maier U.G."/>
            <person name="McRose D."/>
            <person name="Mock T."/>
            <person name="Neilson J.A."/>
            <person name="Onodera N.T."/>
            <person name="Poole A.M."/>
            <person name="Pritham E.J."/>
            <person name="Richards T.A."/>
            <person name="Rocap G."/>
            <person name="Roy S.W."/>
            <person name="Sarai C."/>
            <person name="Schaack S."/>
            <person name="Shirato S."/>
            <person name="Slamovits C.H."/>
            <person name="Spencer D.F."/>
            <person name="Suzuki S."/>
            <person name="Worden A.Z."/>
            <person name="Zauner S."/>
            <person name="Barry K."/>
            <person name="Bell C."/>
            <person name="Bharti A.K."/>
            <person name="Crow J.A."/>
            <person name="Grimwood J."/>
            <person name="Kramer R."/>
            <person name="Lindquist E."/>
            <person name="Lucas S."/>
            <person name="Salamov A."/>
            <person name="McFadden G.I."/>
            <person name="Lane C.E."/>
            <person name="Keeling P.J."/>
            <person name="Gray M.W."/>
            <person name="Grigoriev I.V."/>
            <person name="Archibald J.M."/>
        </authorList>
    </citation>
    <scope>NUCLEOTIDE SEQUENCE</scope>
    <source>
        <strain evidence="4">CCMP2712</strain>
    </source>
</reference>
<accession>L1JXP5</accession>
<evidence type="ECO:0000313" key="2">
    <source>
        <dbReference type="EMBL" id="EKX53114.1"/>
    </source>
</evidence>
<dbReference type="PaxDb" id="55529-EKX53114"/>
<sequence length="131" mass="14346">MADRRQPITESEVSGDTDLWNEPAVSLECDGLSQARRVVSPIGAAGPEAVGHRTPGDWPGGTHPELCPELKPGSQVLQTFANVRTTEDLDFWPSGNDNGYAFYHRVDGVNGGDMNPTHTTGFSKKQNFWYK</sequence>
<reference evidence="2 4" key="1">
    <citation type="journal article" date="2012" name="Nature">
        <title>Algal genomes reveal evolutionary mosaicism and the fate of nucleomorphs.</title>
        <authorList>
            <consortium name="DOE Joint Genome Institute"/>
            <person name="Curtis B.A."/>
            <person name="Tanifuji G."/>
            <person name="Burki F."/>
            <person name="Gruber A."/>
            <person name="Irimia M."/>
            <person name="Maruyama S."/>
            <person name="Arias M.C."/>
            <person name="Ball S.G."/>
            <person name="Gile G.H."/>
            <person name="Hirakawa Y."/>
            <person name="Hopkins J.F."/>
            <person name="Kuo A."/>
            <person name="Rensing S.A."/>
            <person name="Schmutz J."/>
            <person name="Symeonidi A."/>
            <person name="Elias M."/>
            <person name="Eveleigh R.J."/>
            <person name="Herman E.K."/>
            <person name="Klute M.J."/>
            <person name="Nakayama T."/>
            <person name="Obornik M."/>
            <person name="Reyes-Prieto A."/>
            <person name="Armbrust E.V."/>
            <person name="Aves S.J."/>
            <person name="Beiko R.G."/>
            <person name="Coutinho P."/>
            <person name="Dacks J.B."/>
            <person name="Durnford D.G."/>
            <person name="Fast N.M."/>
            <person name="Green B.R."/>
            <person name="Grisdale C.J."/>
            <person name="Hempel F."/>
            <person name="Henrissat B."/>
            <person name="Hoppner M.P."/>
            <person name="Ishida K."/>
            <person name="Kim E."/>
            <person name="Koreny L."/>
            <person name="Kroth P.G."/>
            <person name="Liu Y."/>
            <person name="Malik S.B."/>
            <person name="Maier U.G."/>
            <person name="McRose D."/>
            <person name="Mock T."/>
            <person name="Neilson J.A."/>
            <person name="Onodera N.T."/>
            <person name="Poole A.M."/>
            <person name="Pritham E.J."/>
            <person name="Richards T.A."/>
            <person name="Rocap G."/>
            <person name="Roy S.W."/>
            <person name="Sarai C."/>
            <person name="Schaack S."/>
            <person name="Shirato S."/>
            <person name="Slamovits C.H."/>
            <person name="Spencer D.F."/>
            <person name="Suzuki S."/>
            <person name="Worden A.Z."/>
            <person name="Zauner S."/>
            <person name="Barry K."/>
            <person name="Bell C."/>
            <person name="Bharti A.K."/>
            <person name="Crow J.A."/>
            <person name="Grimwood J."/>
            <person name="Kramer R."/>
            <person name="Lindquist E."/>
            <person name="Lucas S."/>
            <person name="Salamov A."/>
            <person name="McFadden G.I."/>
            <person name="Lane C.E."/>
            <person name="Keeling P.J."/>
            <person name="Gray M.W."/>
            <person name="Grigoriev I.V."/>
            <person name="Archibald J.M."/>
        </authorList>
    </citation>
    <scope>NUCLEOTIDE SEQUENCE</scope>
    <source>
        <strain evidence="2 4">CCMP2712</strain>
    </source>
</reference>
<dbReference type="EnsemblProtists" id="EKX53114">
    <property type="protein sequence ID" value="EKX53114"/>
    <property type="gene ID" value="GUITHDRAFT_133484"/>
</dbReference>
<evidence type="ECO:0000313" key="4">
    <source>
        <dbReference type="Proteomes" id="UP000011087"/>
    </source>
</evidence>
<dbReference type="EMBL" id="JH992971">
    <property type="protein sequence ID" value="EKX53114.1"/>
    <property type="molecule type" value="Genomic_DNA"/>
</dbReference>
<reference evidence="3" key="3">
    <citation type="submission" date="2015-06" db="UniProtKB">
        <authorList>
            <consortium name="EnsemblProtists"/>
        </authorList>
    </citation>
    <scope>IDENTIFICATION</scope>
</reference>